<dbReference type="InterPro" id="IPR020846">
    <property type="entry name" value="MFS_dom"/>
</dbReference>
<comment type="similarity">
    <text evidence="2 7">Belongs to the major facilitator superfamily. Sugar transporter (TC 2.A.1.1) family.</text>
</comment>
<keyword evidence="3 7" id="KW-0813">Transport</keyword>
<evidence type="ECO:0000256" key="8">
    <source>
        <dbReference type="SAM" id="Phobius"/>
    </source>
</evidence>
<keyword evidence="4 8" id="KW-0812">Transmembrane</keyword>
<dbReference type="InterPro" id="IPR036259">
    <property type="entry name" value="MFS_trans_sf"/>
</dbReference>
<evidence type="ECO:0000256" key="6">
    <source>
        <dbReference type="ARBA" id="ARBA00023136"/>
    </source>
</evidence>
<sequence>MNENIPSYIVAATASLGGYVFGYEVGVISSILEMHNFNEYFNNPTAIIKGTVAAITTLGSLVGSMLSGHLSDKISRKRTIILGGIIMIVGSAVQSSAVNVILLICGRLISGLGVGLLSATVPAYQSELSHPKIRGRLISLQQLAITIGVMVAFWVDFAFSRYKNSQFQWRGPLMMQLAFCLVFILQMFRMPYSPRWLLSKGKYEKAVRSLMFLRSTKDRNSEKILYEVSEIKREILRERELGISSYSKLFVFPNRRKMVLGVLIQAFQQLSGVNAMIYYAPRIFKTTNIMSDNDVFIAQGLFGVVSFLFTIPAVVYVDKWGRKKLLIIGAVGSGTCHLIVALASAFGSKKVFDSVGNQQTIYISTVASWVSVIFIYIFIIFFAFSWGPVGWIYPAEIFSTTVKAKGTSITTACNWGMNFLVALLSPLLLDKLGWMTYLFFMVPMYASAFIIYSFFPETKGKTYEEIDGMFYKSMWVNKQGKPGLPLRNVHMSAA</sequence>
<feature type="domain" description="Major facilitator superfamily (MFS) profile" evidence="9">
    <location>
        <begin position="10"/>
        <end position="459"/>
    </location>
</feature>
<protein>
    <submittedName>
        <fullName evidence="10">High-affinity glucose transporter</fullName>
    </submittedName>
</protein>
<evidence type="ECO:0000256" key="3">
    <source>
        <dbReference type="ARBA" id="ARBA00022448"/>
    </source>
</evidence>
<dbReference type="Gene3D" id="1.20.1250.20">
    <property type="entry name" value="MFS general substrate transporter like domains"/>
    <property type="match status" value="1"/>
</dbReference>
<dbReference type="FunFam" id="1.20.1250.20:FF:000026">
    <property type="entry name" value="MFS quinate transporter QutD"/>
    <property type="match status" value="1"/>
</dbReference>
<evidence type="ECO:0000256" key="4">
    <source>
        <dbReference type="ARBA" id="ARBA00022692"/>
    </source>
</evidence>
<dbReference type="AlphaFoldDB" id="A0A1R1PX12"/>
<comment type="caution">
    <text evidence="10">The sequence shown here is derived from an EMBL/GenBank/DDBJ whole genome shotgun (WGS) entry which is preliminary data.</text>
</comment>
<dbReference type="InterPro" id="IPR003663">
    <property type="entry name" value="Sugar/inositol_transpt"/>
</dbReference>
<dbReference type="InterPro" id="IPR005829">
    <property type="entry name" value="Sugar_transporter_CS"/>
</dbReference>
<keyword evidence="5 8" id="KW-1133">Transmembrane helix</keyword>
<dbReference type="InterPro" id="IPR050360">
    <property type="entry name" value="MFS_Sugar_Transporters"/>
</dbReference>
<evidence type="ECO:0000313" key="10">
    <source>
        <dbReference type="EMBL" id="OMH85464.1"/>
    </source>
</evidence>
<proteinExistence type="inferred from homology"/>
<feature type="transmembrane region" description="Helical" evidence="8">
    <location>
        <begin position="366"/>
        <end position="387"/>
    </location>
</feature>
<dbReference type="OrthoDB" id="4142200at2759"/>
<dbReference type="NCBIfam" id="TIGR00879">
    <property type="entry name" value="SP"/>
    <property type="match status" value="1"/>
</dbReference>
<dbReference type="InterPro" id="IPR005828">
    <property type="entry name" value="MFS_sugar_transport-like"/>
</dbReference>
<accession>A0A1R1PX12</accession>
<evidence type="ECO:0000256" key="2">
    <source>
        <dbReference type="ARBA" id="ARBA00010992"/>
    </source>
</evidence>
<dbReference type="PROSITE" id="PS50850">
    <property type="entry name" value="MFS"/>
    <property type="match status" value="1"/>
</dbReference>
<dbReference type="PROSITE" id="PS00216">
    <property type="entry name" value="SUGAR_TRANSPORT_1"/>
    <property type="match status" value="1"/>
</dbReference>
<feature type="transmembrane region" description="Helical" evidence="8">
    <location>
        <begin position="137"/>
        <end position="155"/>
    </location>
</feature>
<keyword evidence="11" id="KW-1185">Reference proteome</keyword>
<dbReference type="PANTHER" id="PTHR48022">
    <property type="entry name" value="PLASTIDIC GLUCOSE TRANSPORTER 4"/>
    <property type="match status" value="1"/>
</dbReference>
<evidence type="ECO:0000256" key="5">
    <source>
        <dbReference type="ARBA" id="ARBA00022989"/>
    </source>
</evidence>
<feature type="transmembrane region" description="Helical" evidence="8">
    <location>
        <begin position="300"/>
        <end position="318"/>
    </location>
</feature>
<evidence type="ECO:0000256" key="7">
    <source>
        <dbReference type="RuleBase" id="RU003346"/>
    </source>
</evidence>
<dbReference type="Proteomes" id="UP000188320">
    <property type="component" value="Unassembled WGS sequence"/>
</dbReference>
<feature type="transmembrane region" description="Helical" evidence="8">
    <location>
        <begin position="408"/>
        <end position="428"/>
    </location>
</feature>
<dbReference type="SUPFAM" id="SSF103473">
    <property type="entry name" value="MFS general substrate transporter"/>
    <property type="match status" value="1"/>
</dbReference>
<comment type="subcellular location">
    <subcellularLocation>
        <location evidence="1">Membrane</location>
        <topology evidence="1">Multi-pass membrane protein</topology>
    </subcellularLocation>
</comment>
<feature type="transmembrane region" description="Helical" evidence="8">
    <location>
        <begin position="325"/>
        <end position="346"/>
    </location>
</feature>
<feature type="transmembrane region" description="Helical" evidence="8">
    <location>
        <begin position="167"/>
        <end position="188"/>
    </location>
</feature>
<dbReference type="PROSITE" id="PS00217">
    <property type="entry name" value="SUGAR_TRANSPORT_2"/>
    <property type="match status" value="1"/>
</dbReference>
<dbReference type="Pfam" id="PF00083">
    <property type="entry name" value="Sugar_tr"/>
    <property type="match status" value="1"/>
</dbReference>
<evidence type="ECO:0000313" key="11">
    <source>
        <dbReference type="Proteomes" id="UP000188320"/>
    </source>
</evidence>
<reference evidence="11" key="1">
    <citation type="submission" date="2017-01" db="EMBL/GenBank/DDBJ databases">
        <authorList>
            <person name="Wang Y."/>
            <person name="White M."/>
            <person name="Kvist S."/>
            <person name="Moncalvo J.-M."/>
        </authorList>
    </citation>
    <scope>NUCLEOTIDE SEQUENCE [LARGE SCALE GENOMIC DNA]</scope>
    <source>
        <strain evidence="11">COL-18-3</strain>
    </source>
</reference>
<keyword evidence="10" id="KW-0762">Sugar transport</keyword>
<dbReference type="GO" id="GO:0016020">
    <property type="term" value="C:membrane"/>
    <property type="evidence" value="ECO:0007669"/>
    <property type="project" value="UniProtKB-SubCell"/>
</dbReference>
<feature type="transmembrane region" description="Helical" evidence="8">
    <location>
        <begin position="258"/>
        <end position="280"/>
    </location>
</feature>
<keyword evidence="6 8" id="KW-0472">Membrane</keyword>
<feature type="transmembrane region" description="Helical" evidence="8">
    <location>
        <begin position="80"/>
        <end position="102"/>
    </location>
</feature>
<dbReference type="EMBL" id="LSSK01000076">
    <property type="protein sequence ID" value="OMH85464.1"/>
    <property type="molecule type" value="Genomic_DNA"/>
</dbReference>
<feature type="transmembrane region" description="Helical" evidence="8">
    <location>
        <begin position="434"/>
        <end position="455"/>
    </location>
</feature>
<feature type="transmembrane region" description="Helical" evidence="8">
    <location>
        <begin position="108"/>
        <end position="125"/>
    </location>
</feature>
<name>A0A1R1PX12_ZANCU</name>
<organism evidence="10 11">
    <name type="scientific">Zancudomyces culisetae</name>
    <name type="common">Gut fungus</name>
    <name type="synonym">Smittium culisetae</name>
    <dbReference type="NCBI Taxonomy" id="1213189"/>
    <lineage>
        <taxon>Eukaryota</taxon>
        <taxon>Fungi</taxon>
        <taxon>Fungi incertae sedis</taxon>
        <taxon>Zoopagomycota</taxon>
        <taxon>Kickxellomycotina</taxon>
        <taxon>Harpellomycetes</taxon>
        <taxon>Harpellales</taxon>
        <taxon>Legeriomycetaceae</taxon>
        <taxon>Zancudomyces</taxon>
    </lineage>
</organism>
<evidence type="ECO:0000259" key="9">
    <source>
        <dbReference type="PROSITE" id="PS50850"/>
    </source>
</evidence>
<dbReference type="GO" id="GO:0005351">
    <property type="term" value="F:carbohydrate:proton symporter activity"/>
    <property type="evidence" value="ECO:0007669"/>
    <property type="project" value="TreeGrafter"/>
</dbReference>
<dbReference type="PRINTS" id="PR00171">
    <property type="entry name" value="SUGRTRNSPORT"/>
</dbReference>
<gene>
    <name evidence="10" type="ORF">AX774_g954</name>
</gene>
<dbReference type="PANTHER" id="PTHR48022:SF2">
    <property type="entry name" value="PLASTIDIC GLUCOSE TRANSPORTER 4"/>
    <property type="match status" value="1"/>
</dbReference>
<feature type="transmembrane region" description="Helical" evidence="8">
    <location>
        <begin position="46"/>
        <end position="68"/>
    </location>
</feature>
<evidence type="ECO:0000256" key="1">
    <source>
        <dbReference type="ARBA" id="ARBA00004141"/>
    </source>
</evidence>